<dbReference type="EMBL" id="JARAKH010000036">
    <property type="protein sequence ID" value="KAK8383684.1"/>
    <property type="molecule type" value="Genomic_DNA"/>
</dbReference>
<sequence length="82" mass="8841">MWGGKDYNLETTHGSDLRHITAGHRAAVGVRGAARVWADASTTPGEDCCDPRSCRISYLPLALEIGKVLVCRDVKASQSVSR</sequence>
<evidence type="ECO:0000313" key="2">
    <source>
        <dbReference type="Proteomes" id="UP001487740"/>
    </source>
</evidence>
<keyword evidence="2" id="KW-1185">Reference proteome</keyword>
<evidence type="ECO:0000313" key="1">
    <source>
        <dbReference type="EMBL" id="KAK8383684.1"/>
    </source>
</evidence>
<dbReference type="Proteomes" id="UP001487740">
    <property type="component" value="Unassembled WGS sequence"/>
</dbReference>
<organism evidence="1 2">
    <name type="scientific">Scylla paramamosain</name>
    <name type="common">Mud crab</name>
    <dbReference type="NCBI Taxonomy" id="85552"/>
    <lineage>
        <taxon>Eukaryota</taxon>
        <taxon>Metazoa</taxon>
        <taxon>Ecdysozoa</taxon>
        <taxon>Arthropoda</taxon>
        <taxon>Crustacea</taxon>
        <taxon>Multicrustacea</taxon>
        <taxon>Malacostraca</taxon>
        <taxon>Eumalacostraca</taxon>
        <taxon>Eucarida</taxon>
        <taxon>Decapoda</taxon>
        <taxon>Pleocyemata</taxon>
        <taxon>Brachyura</taxon>
        <taxon>Eubrachyura</taxon>
        <taxon>Portunoidea</taxon>
        <taxon>Portunidae</taxon>
        <taxon>Portuninae</taxon>
        <taxon>Scylla</taxon>
    </lineage>
</organism>
<dbReference type="AlphaFoldDB" id="A0AAW0T897"/>
<protein>
    <submittedName>
        <fullName evidence="1">Uncharacterized protein</fullName>
    </submittedName>
</protein>
<proteinExistence type="predicted"/>
<name>A0AAW0T897_SCYPA</name>
<accession>A0AAW0T897</accession>
<reference evidence="1 2" key="1">
    <citation type="submission" date="2023-03" db="EMBL/GenBank/DDBJ databases">
        <title>High-quality genome of Scylla paramamosain provides insights in environmental adaptation.</title>
        <authorList>
            <person name="Zhang L."/>
        </authorList>
    </citation>
    <scope>NUCLEOTIDE SEQUENCE [LARGE SCALE GENOMIC DNA]</scope>
    <source>
        <strain evidence="1">LZ_2023a</strain>
        <tissue evidence="1">Muscle</tissue>
    </source>
</reference>
<comment type="caution">
    <text evidence="1">The sequence shown here is derived from an EMBL/GenBank/DDBJ whole genome shotgun (WGS) entry which is preliminary data.</text>
</comment>
<gene>
    <name evidence="1" type="ORF">O3P69_015853</name>
</gene>